<dbReference type="PANTHER" id="PTHR11474">
    <property type="entry name" value="TYROSINASE FAMILY MEMBER"/>
    <property type="match status" value="1"/>
</dbReference>
<accession>A0A1G7EVK2</accession>
<dbReference type="InterPro" id="IPR026444">
    <property type="entry name" value="Secre_tail"/>
</dbReference>
<keyword evidence="7" id="KW-1185">Reference proteome</keyword>
<evidence type="ECO:0000256" key="3">
    <source>
        <dbReference type="ARBA" id="ARBA00022729"/>
    </source>
</evidence>
<name>A0A1G7EVK2_9FLAO</name>
<dbReference type="Pfam" id="PF18962">
    <property type="entry name" value="Por_Secre_tail"/>
    <property type="match status" value="1"/>
</dbReference>
<dbReference type="EMBL" id="FNAO01000006">
    <property type="protein sequence ID" value="SDE67607.1"/>
    <property type="molecule type" value="Genomic_DNA"/>
</dbReference>
<dbReference type="GO" id="GO:0046872">
    <property type="term" value="F:metal ion binding"/>
    <property type="evidence" value="ECO:0007669"/>
    <property type="project" value="UniProtKB-KW"/>
</dbReference>
<dbReference type="PROSITE" id="PS00498">
    <property type="entry name" value="TYROSINASE_2"/>
    <property type="match status" value="1"/>
</dbReference>
<dbReference type="InterPro" id="IPR050316">
    <property type="entry name" value="Tyrosinase/Hemocyanin"/>
</dbReference>
<evidence type="ECO:0000313" key="6">
    <source>
        <dbReference type="EMBL" id="SDE67607.1"/>
    </source>
</evidence>
<keyword evidence="3" id="KW-0732">Signal</keyword>
<dbReference type="PANTHER" id="PTHR11474:SF126">
    <property type="entry name" value="TYROSINASE-LIKE PROTEIN TYR-1-RELATED"/>
    <property type="match status" value="1"/>
</dbReference>
<dbReference type="InterPro" id="IPR008922">
    <property type="entry name" value="Di-copper_centre_dom_sf"/>
</dbReference>
<proteinExistence type="inferred from homology"/>
<dbReference type="SUPFAM" id="SSF48056">
    <property type="entry name" value="Di-copper centre-containing domain"/>
    <property type="match status" value="1"/>
</dbReference>
<dbReference type="OrthoDB" id="2874181at2"/>
<dbReference type="Gene3D" id="1.10.1280.10">
    <property type="entry name" value="Di-copper center containing domain from catechol oxidase"/>
    <property type="match status" value="2"/>
</dbReference>
<dbReference type="InterPro" id="IPR002227">
    <property type="entry name" value="Tyrosinase_Cu-bd"/>
</dbReference>
<protein>
    <submittedName>
        <fullName evidence="6">Tyrosinase</fullName>
    </submittedName>
</protein>
<dbReference type="STRING" id="641691.SAMN05421636_106334"/>
<evidence type="ECO:0000259" key="5">
    <source>
        <dbReference type="PROSITE" id="PS00498"/>
    </source>
</evidence>
<dbReference type="Proteomes" id="UP000199109">
    <property type="component" value="Unassembled WGS sequence"/>
</dbReference>
<evidence type="ECO:0000313" key="7">
    <source>
        <dbReference type="Proteomes" id="UP000199109"/>
    </source>
</evidence>
<keyword evidence="2" id="KW-0479">Metal-binding</keyword>
<dbReference type="Pfam" id="PF00264">
    <property type="entry name" value="Tyrosinase"/>
    <property type="match status" value="2"/>
</dbReference>
<evidence type="ECO:0000256" key="1">
    <source>
        <dbReference type="ARBA" id="ARBA00009928"/>
    </source>
</evidence>
<keyword evidence="4" id="KW-0186">Copper</keyword>
<comment type="similarity">
    <text evidence="1">Belongs to the tyrosinase family.</text>
</comment>
<gene>
    <name evidence="6" type="ORF">SAMN05421636_106334</name>
</gene>
<feature type="domain" description="Tyrosinase copper-binding" evidence="5">
    <location>
        <begin position="195"/>
        <end position="206"/>
    </location>
</feature>
<evidence type="ECO:0000256" key="2">
    <source>
        <dbReference type="ARBA" id="ARBA00022723"/>
    </source>
</evidence>
<dbReference type="GO" id="GO:0016491">
    <property type="term" value="F:oxidoreductase activity"/>
    <property type="evidence" value="ECO:0007669"/>
    <property type="project" value="InterPro"/>
</dbReference>
<reference evidence="6 7" key="1">
    <citation type="submission" date="2016-10" db="EMBL/GenBank/DDBJ databases">
        <authorList>
            <person name="de Groot N.N."/>
        </authorList>
    </citation>
    <scope>NUCLEOTIDE SEQUENCE [LARGE SCALE GENOMIC DNA]</scope>
    <source>
        <strain evidence="6 7">DSM 23421</strain>
    </source>
</reference>
<dbReference type="AlphaFoldDB" id="A0A1G7EVK2"/>
<organism evidence="6 7">
    <name type="scientific">Pricia antarctica</name>
    <dbReference type="NCBI Taxonomy" id="641691"/>
    <lineage>
        <taxon>Bacteria</taxon>
        <taxon>Pseudomonadati</taxon>
        <taxon>Bacteroidota</taxon>
        <taxon>Flavobacteriia</taxon>
        <taxon>Flavobacteriales</taxon>
        <taxon>Flavobacteriaceae</taxon>
        <taxon>Pricia</taxon>
    </lineage>
</organism>
<dbReference type="NCBIfam" id="TIGR04183">
    <property type="entry name" value="Por_Secre_tail"/>
    <property type="match status" value="1"/>
</dbReference>
<sequence length="453" mass="51027">MKYYVFFVLAFLAFEIHAQSIRKNYQEMTVAEKSALVNAFYQLRTGPDLISDLANFHSDNFNFGISPQPDIHFNLPDEPERQIFFAWHRMQMLELERAMQAIDPNISIPWWDSSTDQSPTSPLWAPDFMGQFNTAWALNRNLGGNGPLPTPTVISTVQNTGDFLVYSNDMERGATHRGAHVWTGGAMSTPLSPRDPIFYLHHTYIDKLWADWEHLHQGESSFIISSMLRYDGTYVFDGSTLPSVDPNDLITSNTLGVFYAENQMAELFGYTVNNAYNPVESFYYQYTIEVGNGFMVPSGANCKIESVNEIRLVPGFETAAGALFVGSIDTDNDILPKALLLNTGIARSQNPFEYDAAILDVNAYDLVEFMVNNIAITYSPNPFTDIIGIQMDKRIRTSTVLMYNLSGKIVASKSFNNKAYLEMDNVTDLPIGFYVIEVIADGETVLREKVIKK</sequence>
<evidence type="ECO:0000256" key="4">
    <source>
        <dbReference type="ARBA" id="ARBA00023008"/>
    </source>
</evidence>
<dbReference type="RefSeq" id="WP_091869717.1">
    <property type="nucleotide sequence ID" value="NZ_FNAO01000006.1"/>
</dbReference>